<comment type="pathway">
    <text evidence="2 10">Cofactor biosynthesis; NAD(+) biosynthesis; deamido-NAD(+) from nicotinate D-ribonucleotide: step 1/1.</text>
</comment>
<evidence type="ECO:0000256" key="9">
    <source>
        <dbReference type="ARBA" id="ARBA00048721"/>
    </source>
</evidence>
<accession>A0A072NKC3</accession>
<dbReference type="AlphaFoldDB" id="A0A072NKC3"/>
<keyword evidence="5 10" id="KW-0548">Nucleotidyltransferase</keyword>
<evidence type="ECO:0000256" key="2">
    <source>
        <dbReference type="ARBA" id="ARBA00005019"/>
    </source>
</evidence>
<organism evidence="12 13">
    <name type="scientific">Schinkia azotoformans MEV2011</name>
    <dbReference type="NCBI Taxonomy" id="1348973"/>
    <lineage>
        <taxon>Bacteria</taxon>
        <taxon>Bacillati</taxon>
        <taxon>Bacillota</taxon>
        <taxon>Bacilli</taxon>
        <taxon>Bacillales</taxon>
        <taxon>Bacillaceae</taxon>
        <taxon>Calidifontibacillus/Schinkia group</taxon>
        <taxon>Schinkia</taxon>
    </lineage>
</organism>
<sequence>MKVGILGGTFDPPHNGHLIIAQEVLSSLQLNEVWFMPTNTPPHKADAESRGEDRLEMVKLAIADNECFKLQPIEFERSGPSYTYDTIAILKEKYPNAEFYFIIGADMVEFLPKWYRIDELVHDVHFVGVKRPKFKIVSRYNVIEVEVPQFDMSSSELRRRFKNNQNTKYFLPDAVREYIEEKNLYGSSESISPCKRTADR</sequence>
<dbReference type="Gene3D" id="3.40.50.620">
    <property type="entry name" value="HUPs"/>
    <property type="match status" value="1"/>
</dbReference>
<dbReference type="InterPro" id="IPR014729">
    <property type="entry name" value="Rossmann-like_a/b/a_fold"/>
</dbReference>
<comment type="catalytic activity">
    <reaction evidence="9 10">
        <text>nicotinate beta-D-ribonucleotide + ATP + H(+) = deamido-NAD(+) + diphosphate</text>
        <dbReference type="Rhea" id="RHEA:22860"/>
        <dbReference type="ChEBI" id="CHEBI:15378"/>
        <dbReference type="ChEBI" id="CHEBI:30616"/>
        <dbReference type="ChEBI" id="CHEBI:33019"/>
        <dbReference type="ChEBI" id="CHEBI:57502"/>
        <dbReference type="ChEBI" id="CHEBI:58437"/>
        <dbReference type="EC" id="2.7.7.18"/>
    </reaction>
</comment>
<dbReference type="NCBIfam" id="TIGR00125">
    <property type="entry name" value="cyt_tran_rel"/>
    <property type="match status" value="1"/>
</dbReference>
<dbReference type="EC" id="2.7.7.18" evidence="10"/>
<dbReference type="InterPro" id="IPR005248">
    <property type="entry name" value="NadD/NMNAT"/>
</dbReference>
<protein>
    <recommendedName>
        <fullName evidence="10">Probable nicotinate-nucleotide adenylyltransferase</fullName>
        <ecNumber evidence="10">2.7.7.18</ecNumber>
    </recommendedName>
    <alternativeName>
        <fullName evidence="10">Deamido-NAD(+) diphosphorylase</fullName>
    </alternativeName>
    <alternativeName>
        <fullName evidence="10">Deamido-NAD(+) pyrophosphorylase</fullName>
    </alternativeName>
    <alternativeName>
        <fullName evidence="10">Nicotinate mononucleotide adenylyltransferase</fullName>
        <shortName evidence="10">NaMN adenylyltransferase</shortName>
    </alternativeName>
</protein>
<gene>
    <name evidence="10" type="primary">nadD</name>
    <name evidence="12" type="ORF">M670_02527</name>
</gene>
<keyword evidence="6 10" id="KW-0547">Nucleotide-binding</keyword>
<dbReference type="PANTHER" id="PTHR39321:SF3">
    <property type="entry name" value="PHOSPHOPANTETHEINE ADENYLYLTRANSFERASE"/>
    <property type="match status" value="1"/>
</dbReference>
<evidence type="ECO:0000256" key="3">
    <source>
        <dbReference type="ARBA" id="ARBA00022642"/>
    </source>
</evidence>
<dbReference type="NCBIfam" id="TIGR00482">
    <property type="entry name" value="nicotinate (nicotinamide) nucleotide adenylyltransferase"/>
    <property type="match status" value="1"/>
</dbReference>
<comment type="caution">
    <text evidence="12">The sequence shown here is derived from an EMBL/GenBank/DDBJ whole genome shotgun (WGS) entry which is preliminary data.</text>
</comment>
<comment type="similarity">
    <text evidence="10">Belongs to the NadD family.</text>
</comment>
<dbReference type="GO" id="GO:0005524">
    <property type="term" value="F:ATP binding"/>
    <property type="evidence" value="ECO:0007669"/>
    <property type="project" value="UniProtKB-KW"/>
</dbReference>
<dbReference type="NCBIfam" id="NF000841">
    <property type="entry name" value="PRK00071.1-4"/>
    <property type="match status" value="1"/>
</dbReference>
<proteinExistence type="inferred from homology"/>
<dbReference type="EMBL" id="JJRY01000009">
    <property type="protein sequence ID" value="KEF38109.1"/>
    <property type="molecule type" value="Genomic_DNA"/>
</dbReference>
<evidence type="ECO:0000313" key="12">
    <source>
        <dbReference type="EMBL" id="KEF38109.1"/>
    </source>
</evidence>
<dbReference type="SUPFAM" id="SSF52374">
    <property type="entry name" value="Nucleotidylyl transferase"/>
    <property type="match status" value="1"/>
</dbReference>
<name>A0A072NKC3_SCHAZ</name>
<dbReference type="PATRIC" id="fig|1348973.3.peg.2445"/>
<dbReference type="NCBIfam" id="NF000840">
    <property type="entry name" value="PRK00071.1-3"/>
    <property type="match status" value="1"/>
</dbReference>
<evidence type="ECO:0000256" key="4">
    <source>
        <dbReference type="ARBA" id="ARBA00022679"/>
    </source>
</evidence>
<feature type="domain" description="Cytidyltransferase-like" evidence="11">
    <location>
        <begin position="5"/>
        <end position="160"/>
    </location>
</feature>
<dbReference type="GO" id="GO:0009435">
    <property type="term" value="P:NAD+ biosynthetic process"/>
    <property type="evidence" value="ECO:0007669"/>
    <property type="project" value="UniProtKB-UniRule"/>
</dbReference>
<dbReference type="Proteomes" id="UP000027936">
    <property type="component" value="Unassembled WGS sequence"/>
</dbReference>
<evidence type="ECO:0000256" key="8">
    <source>
        <dbReference type="ARBA" id="ARBA00023027"/>
    </source>
</evidence>
<evidence type="ECO:0000256" key="10">
    <source>
        <dbReference type="HAMAP-Rule" id="MF_00244"/>
    </source>
</evidence>
<comment type="function">
    <text evidence="1 10">Catalyzes the reversible adenylation of nicotinate mononucleotide (NaMN) to nicotinic acid adenine dinucleotide (NaAD).</text>
</comment>
<dbReference type="GO" id="GO:0004515">
    <property type="term" value="F:nicotinate-nucleotide adenylyltransferase activity"/>
    <property type="evidence" value="ECO:0007669"/>
    <property type="project" value="UniProtKB-UniRule"/>
</dbReference>
<reference evidence="12 13" key="1">
    <citation type="submission" date="2014-04" db="EMBL/GenBank/DDBJ databases">
        <title>Draft genome sequence of Bacillus azotoformans MEV2011, a (co-) denitrifying strain unable to grow in the presence of oxygen.</title>
        <authorList>
            <person name="Nielsen M."/>
            <person name="Schreiber L."/>
            <person name="Finster K."/>
            <person name="Schramm A."/>
        </authorList>
    </citation>
    <scope>NUCLEOTIDE SEQUENCE [LARGE SCALE GENOMIC DNA]</scope>
    <source>
        <strain evidence="12 13">MEV2011</strain>
    </source>
</reference>
<keyword evidence="4 10" id="KW-0808">Transferase</keyword>
<keyword evidence="3 10" id="KW-0662">Pyridine nucleotide biosynthesis</keyword>
<keyword evidence="8 10" id="KW-0520">NAD</keyword>
<dbReference type="HAMAP" id="MF_00244">
    <property type="entry name" value="NaMN_adenylyltr"/>
    <property type="match status" value="1"/>
</dbReference>
<dbReference type="CDD" id="cd02165">
    <property type="entry name" value="NMNAT"/>
    <property type="match status" value="1"/>
</dbReference>
<evidence type="ECO:0000256" key="6">
    <source>
        <dbReference type="ARBA" id="ARBA00022741"/>
    </source>
</evidence>
<evidence type="ECO:0000256" key="1">
    <source>
        <dbReference type="ARBA" id="ARBA00002324"/>
    </source>
</evidence>
<evidence type="ECO:0000259" key="11">
    <source>
        <dbReference type="Pfam" id="PF01467"/>
    </source>
</evidence>
<evidence type="ECO:0000256" key="7">
    <source>
        <dbReference type="ARBA" id="ARBA00022840"/>
    </source>
</evidence>
<evidence type="ECO:0000313" key="13">
    <source>
        <dbReference type="Proteomes" id="UP000027936"/>
    </source>
</evidence>
<dbReference type="UniPathway" id="UPA00253">
    <property type="reaction ID" value="UER00332"/>
</dbReference>
<dbReference type="PANTHER" id="PTHR39321">
    <property type="entry name" value="NICOTINATE-NUCLEOTIDE ADENYLYLTRANSFERASE-RELATED"/>
    <property type="match status" value="1"/>
</dbReference>
<dbReference type="Pfam" id="PF01467">
    <property type="entry name" value="CTP_transf_like"/>
    <property type="match status" value="1"/>
</dbReference>
<dbReference type="InterPro" id="IPR004821">
    <property type="entry name" value="Cyt_trans-like"/>
</dbReference>
<evidence type="ECO:0000256" key="5">
    <source>
        <dbReference type="ARBA" id="ARBA00022695"/>
    </source>
</evidence>
<keyword evidence="7 10" id="KW-0067">ATP-binding</keyword>